<dbReference type="GO" id="GO:0019836">
    <property type="term" value="P:symbiont-mediated hemolysis of host erythrocyte"/>
    <property type="evidence" value="ECO:0007669"/>
    <property type="project" value="InterPro"/>
</dbReference>
<dbReference type="AlphaFoldDB" id="A0A6A5RZ58"/>
<comment type="similarity">
    <text evidence="1">Belongs to the aegerolysin family.</text>
</comment>
<dbReference type="OrthoDB" id="2727348at2759"/>
<name>A0A6A5RZ58_9PLEO</name>
<keyword evidence="3" id="KW-1185">Reference proteome</keyword>
<accession>A0A6A5RZ58</accession>
<dbReference type="Gene3D" id="2.60.270.50">
    <property type="match status" value="1"/>
</dbReference>
<dbReference type="EMBL" id="ML978957">
    <property type="protein sequence ID" value="KAF1933691.1"/>
    <property type="molecule type" value="Genomic_DNA"/>
</dbReference>
<dbReference type="InterPro" id="IPR009413">
    <property type="entry name" value="Aegerolysin-typ"/>
</dbReference>
<reference evidence="2" key="1">
    <citation type="journal article" date="2020" name="Stud. Mycol.">
        <title>101 Dothideomycetes genomes: a test case for predicting lifestyles and emergence of pathogens.</title>
        <authorList>
            <person name="Haridas S."/>
            <person name="Albert R."/>
            <person name="Binder M."/>
            <person name="Bloem J."/>
            <person name="Labutti K."/>
            <person name="Salamov A."/>
            <person name="Andreopoulos B."/>
            <person name="Baker S."/>
            <person name="Barry K."/>
            <person name="Bills G."/>
            <person name="Bluhm B."/>
            <person name="Cannon C."/>
            <person name="Castanera R."/>
            <person name="Culley D."/>
            <person name="Daum C."/>
            <person name="Ezra D."/>
            <person name="Gonzalez J."/>
            <person name="Henrissat B."/>
            <person name="Kuo A."/>
            <person name="Liang C."/>
            <person name="Lipzen A."/>
            <person name="Lutzoni F."/>
            <person name="Magnuson J."/>
            <person name="Mondo S."/>
            <person name="Nolan M."/>
            <person name="Ohm R."/>
            <person name="Pangilinan J."/>
            <person name="Park H.-J."/>
            <person name="Ramirez L."/>
            <person name="Alfaro M."/>
            <person name="Sun H."/>
            <person name="Tritt A."/>
            <person name="Yoshinaga Y."/>
            <person name="Zwiers L.-H."/>
            <person name="Turgeon B."/>
            <person name="Goodwin S."/>
            <person name="Spatafora J."/>
            <person name="Crous P."/>
            <person name="Grigoriev I."/>
        </authorList>
    </citation>
    <scope>NUCLEOTIDE SEQUENCE</scope>
    <source>
        <strain evidence="2">CBS 183.55</strain>
    </source>
</reference>
<dbReference type="PIRSF" id="PIRSF007951">
    <property type="entry name" value="Hemolysin, aegerolysin type"/>
    <property type="match status" value="1"/>
</dbReference>
<protein>
    <submittedName>
        <fullName evidence="2">Aegerolysin family protein</fullName>
    </submittedName>
</protein>
<proteinExistence type="inferred from homology"/>
<evidence type="ECO:0000313" key="3">
    <source>
        <dbReference type="Proteomes" id="UP000800082"/>
    </source>
</evidence>
<dbReference type="RefSeq" id="XP_033453939.1">
    <property type="nucleotide sequence ID" value="XM_033598541.1"/>
</dbReference>
<evidence type="ECO:0000313" key="2">
    <source>
        <dbReference type="EMBL" id="KAF1933691.1"/>
    </source>
</evidence>
<evidence type="ECO:0000256" key="1">
    <source>
        <dbReference type="ARBA" id="ARBA00010795"/>
    </source>
</evidence>
<sequence length="135" mass="14606">MAYAQWVVIHIINSFRQGTISLKNAQAMWGKFYKNGNKDAEIGAGEVNETTVAAGSEADISSCGRSDAASGTEGKVDVFDGDTQVCTIYWNCPWGSKSNDFQIQNRNNDYGITVGEWNRDSGALGKVDVDVSKKG</sequence>
<organism evidence="2 3">
    <name type="scientific">Didymella exigua CBS 183.55</name>
    <dbReference type="NCBI Taxonomy" id="1150837"/>
    <lineage>
        <taxon>Eukaryota</taxon>
        <taxon>Fungi</taxon>
        <taxon>Dikarya</taxon>
        <taxon>Ascomycota</taxon>
        <taxon>Pezizomycotina</taxon>
        <taxon>Dothideomycetes</taxon>
        <taxon>Pleosporomycetidae</taxon>
        <taxon>Pleosporales</taxon>
        <taxon>Pleosporineae</taxon>
        <taxon>Didymellaceae</taxon>
        <taxon>Didymella</taxon>
    </lineage>
</organism>
<dbReference type="Pfam" id="PF06355">
    <property type="entry name" value="Aegerolysin"/>
    <property type="match status" value="1"/>
</dbReference>
<gene>
    <name evidence="2" type="ORF">M421DRAFT_97765</name>
</gene>
<dbReference type="GeneID" id="54356208"/>
<dbReference type="Proteomes" id="UP000800082">
    <property type="component" value="Unassembled WGS sequence"/>
</dbReference>